<evidence type="ECO:0000256" key="5">
    <source>
        <dbReference type="ARBA" id="ARBA00023242"/>
    </source>
</evidence>
<sequence length="1948" mass="218948">MTSLAHQLKRLALPQNDPSLLSRREVTSLLFDPKEAASMDRGTFYALGCTGLDELLGIEPAFAEFQDTLFNSGSVGLERSIQTKKVNKKLNKDIGLFLTRLSPYFLLKPALKCAEWLIHRFHIHLYNQDCLVACALPYHETKVFVRVIQLLKIEDPTDHIGFRVPLARGTLLTHCYKDLGFMDFICSLVTQSVKVHASSLRVIISFYASTIVSALDAVDKITDSIIAKILPHVHLGLKSSLLDYKAASYMIVCQLAVKVVMEPHLVNTLAALVSRCLCKTPELSTEGLGCLIVLLQNQKEGSVGRKVYGHLCEVSNLVSTLHDIAAAHDVSALLRYFLPHLVRSTVTQTEESSQGSINYQELLNSVLQNITLSTLNHQFLFRLLLEEYLSYAHQLSSDKIPALNQHVQPVVQLFESKYPATLDTVLDSYVSSLSSEKDRSLFHQFISLSMSRGKYEILAHSETSLMLSLKHPLATVRSMALQHLQEILKEGTALDEAFLKDALLERMDDDVPEVVLAALKTLFSLQVYVEHLDPADVTSSLLALLHRSDLSVTGGWYVGASLFMTLQSRNLELKNTVCWELLPFLVITSPFRDSPELQLASTVAKMNLLSEFPITQDWSSGEVFWNPEKMDTNTCAYLGLLCRLFELIITGTSQGPLAMSFRALMNPFFQVHLGNPVELFKFLSLLWGYSSNIGDHLDCRVGAVLQTQALYVGRALLAAQPIKNLNMLASAASPVVPTLLLCLSSAVCEVRRAAIATLEIFLGVKSSPFHLLIVALQKATDELISDPTYINQALGKLYEDALVSKGKLSKHQESVEELFKCLQNCPTYTGKTMLRVLQEVNGEGVLAALLPPLEQMIDECVAGSSVLLIDEALLLQLMLTKYNKHSAPLLAKEPRSLEVLIRAMHIQSQPFSTIPSFQVMALEQITKPFFAALGEKTQQRILEVMFDLLVDNKSPVYVQTVNGVFKAIVVDAELVANELTPADKPKAYLSVQLTRRSKMQIKNTPDAAAPTQEELASAWQRVTLILELLQHKKKLKRPQMLVPALFNLLSRYCFEADAAQLGNMEYTKQLILSCLLNICQKLSPAGKPISKDVLDEDKMNVELVVQCIRVSDKPQTHHHALLLLGTIAGIFPEKVLHNIMPIFTFMGANIMRLDDSYSFQVINKTVQTVIPALIQVGVSETYMECVVTKIMHVFADALPHVPEHRRLPILSQLLGTVGPARFLWVLLLLLFKQHATHTTSTTNATEKDENDMEFWILMCCEFTVQDQLTTVVRVLQYLMILPQDKEEATEKRKTHGPKKEETVQDLIFCVERQSGKELRHFKFLTVSFLSQLLASEHFVGKVAEFSLTLYPHVRSLLEENLRYIHTVARCVEDTADKPTAKFWRALLNKSYDVLDKVNALLPHDTFIRVVRGLMGNQLPSVRRKAMELLNNRLQQKIKWQEEQVTGLLQLIGDLQSIVGQHRGPEEQAINRQTALYSLKLLCRNFGSTHKEPFVPVLSHVVELVSSPSEEKNVMGSALLCIAEVTITLKALAIPQLHRLMPAVLHTLKKRKDLLSSEVYLLSAVTSLQRVCEALPHFISPYLLDTLLQVNSQIFSQTTTCPQLAVRLASLRNTLATKLPPRVLLPNITKCYNSLVETQQVSCSRLGPLMGILKEHIAHMEKDLLNSHQTELTTFFLCALDFRAQHGQADLHRTKEIEGSVIDCLLVMVIKLSEVTFRPLFFKLFDWCKTDNSAKDRLLTFYRLSDCIAEKLKGLFVLFAGQLVKPFTDMLRQTNIANTDEAFFDSSDSEEKTNLLLGYILQCLHKIFLYDTQKFLSKERSDALMGPLVDQLENMLGGDAVYQERVTQHLVPCIGQFSVALGDDSQWRVLNYQILLKTRHSSPKVRFSALLMVLELASKLRENYIVLLPETIPFLAELMEDECEEVEHQVQKVIQEMEAVLGEPLQSYF</sequence>
<evidence type="ECO:0000256" key="1">
    <source>
        <dbReference type="ARBA" id="ARBA00004604"/>
    </source>
</evidence>
<dbReference type="GO" id="GO:0032040">
    <property type="term" value="C:small-subunit processome"/>
    <property type="evidence" value="ECO:0007669"/>
    <property type="project" value="TreeGrafter"/>
</dbReference>
<dbReference type="GO" id="GO:0034455">
    <property type="term" value="C:t-UTP complex"/>
    <property type="evidence" value="ECO:0007669"/>
    <property type="project" value="TreeGrafter"/>
</dbReference>
<dbReference type="GO" id="GO:0030515">
    <property type="term" value="F:snoRNA binding"/>
    <property type="evidence" value="ECO:0007669"/>
    <property type="project" value="TreeGrafter"/>
</dbReference>
<evidence type="ECO:0000256" key="3">
    <source>
        <dbReference type="ARBA" id="ARBA00022517"/>
    </source>
</evidence>
<dbReference type="SMART" id="SM01036">
    <property type="entry name" value="BP28CT"/>
    <property type="match status" value="1"/>
</dbReference>
<proteinExistence type="inferred from homology"/>
<reference evidence="10 11" key="1">
    <citation type="submission" date="2020-06" db="EMBL/GenBank/DDBJ databases">
        <authorList>
            <consortium name="Wellcome Sanger Institute Data Sharing"/>
        </authorList>
    </citation>
    <scope>NUCLEOTIDE SEQUENCE [LARGE SCALE GENOMIC DNA]</scope>
</reference>
<keyword evidence="8" id="KW-0175">Coiled coil</keyword>
<keyword evidence="4 7" id="KW-0698">rRNA processing</keyword>
<dbReference type="Pfam" id="PF23243">
    <property type="entry name" value="HEAT_HEATR1"/>
    <property type="match status" value="1"/>
</dbReference>
<dbReference type="InterPro" id="IPR022125">
    <property type="entry name" value="U3snoRNP10_N"/>
</dbReference>
<dbReference type="InterPro" id="IPR012954">
    <property type="entry name" value="BP28_C_dom"/>
</dbReference>
<dbReference type="Ensembl" id="ENSDCDT00010011391.1">
    <property type="protein sequence ID" value="ENSDCDP00010010879.1"/>
    <property type="gene ID" value="ENSDCDG00010004808.1"/>
</dbReference>
<reference evidence="10" key="3">
    <citation type="submission" date="2025-09" db="UniProtKB">
        <authorList>
            <consortium name="Ensembl"/>
        </authorList>
    </citation>
    <scope>IDENTIFICATION</scope>
</reference>
<comment type="similarity">
    <text evidence="2 7">Belongs to the HEATR1/UTP10 family.</text>
</comment>
<dbReference type="GO" id="GO:0045943">
    <property type="term" value="P:positive regulation of transcription by RNA polymerase I"/>
    <property type="evidence" value="ECO:0007669"/>
    <property type="project" value="TreeGrafter"/>
</dbReference>
<dbReference type="SUPFAM" id="SSF48371">
    <property type="entry name" value="ARM repeat"/>
    <property type="match status" value="2"/>
</dbReference>
<organism evidence="10 11">
    <name type="scientific">Denticeps clupeoides</name>
    <name type="common">denticle herring</name>
    <dbReference type="NCBI Taxonomy" id="299321"/>
    <lineage>
        <taxon>Eukaryota</taxon>
        <taxon>Metazoa</taxon>
        <taxon>Chordata</taxon>
        <taxon>Craniata</taxon>
        <taxon>Vertebrata</taxon>
        <taxon>Euteleostomi</taxon>
        <taxon>Actinopterygii</taxon>
        <taxon>Neopterygii</taxon>
        <taxon>Teleostei</taxon>
        <taxon>Clupei</taxon>
        <taxon>Clupeiformes</taxon>
        <taxon>Denticipitoidei</taxon>
        <taxon>Denticipitidae</taxon>
        <taxon>Denticeps</taxon>
    </lineage>
</organism>
<name>A0AAY4APW6_9TELE</name>
<evidence type="ECO:0000256" key="8">
    <source>
        <dbReference type="SAM" id="Coils"/>
    </source>
</evidence>
<dbReference type="PANTHER" id="PTHR13457:SF1">
    <property type="entry name" value="HEAT REPEAT-CONTAINING PROTEIN 1"/>
    <property type="match status" value="1"/>
</dbReference>
<evidence type="ECO:0000256" key="4">
    <source>
        <dbReference type="ARBA" id="ARBA00022552"/>
    </source>
</evidence>
<dbReference type="GO" id="GO:0030686">
    <property type="term" value="C:90S preribosome"/>
    <property type="evidence" value="ECO:0007669"/>
    <property type="project" value="TreeGrafter"/>
</dbReference>
<reference evidence="10" key="2">
    <citation type="submission" date="2025-08" db="UniProtKB">
        <authorList>
            <consortium name="Ensembl"/>
        </authorList>
    </citation>
    <scope>IDENTIFICATION</scope>
</reference>
<dbReference type="InterPro" id="IPR016024">
    <property type="entry name" value="ARM-type_fold"/>
</dbReference>
<evidence type="ECO:0000256" key="6">
    <source>
        <dbReference type="ARBA" id="ARBA00023274"/>
    </source>
</evidence>
<keyword evidence="5 7" id="KW-0539">Nucleus</keyword>
<dbReference type="Pfam" id="PF12397">
    <property type="entry name" value="U3snoRNP10"/>
    <property type="match status" value="1"/>
</dbReference>
<keyword evidence="11" id="KW-1185">Reference proteome</keyword>
<feature type="coiled-coil region" evidence="8">
    <location>
        <begin position="1915"/>
        <end position="1942"/>
    </location>
</feature>
<comment type="subcellular location">
    <subcellularLocation>
        <location evidence="1 7">Nucleus</location>
        <location evidence="1 7">Nucleolus</location>
    </subcellularLocation>
</comment>
<comment type="function">
    <text evidence="7">Involved in nucleolar processing of pre-18S ribosomal RNA.</text>
</comment>
<dbReference type="PANTHER" id="PTHR13457">
    <property type="entry name" value="BAP28"/>
    <property type="match status" value="1"/>
</dbReference>
<protein>
    <recommendedName>
        <fullName evidence="7">HEAT repeat-containing protein 1</fullName>
    </recommendedName>
</protein>
<dbReference type="InterPro" id="IPR056473">
    <property type="entry name" value="HEAT_Utp10/HEAT1"/>
</dbReference>
<dbReference type="Pfam" id="PF08146">
    <property type="entry name" value="BP28CT"/>
    <property type="match status" value="1"/>
</dbReference>
<evidence type="ECO:0000256" key="2">
    <source>
        <dbReference type="ARBA" id="ARBA00010559"/>
    </source>
</evidence>
<evidence type="ECO:0000313" key="10">
    <source>
        <dbReference type="Ensembl" id="ENSDCDP00010010879.1"/>
    </source>
</evidence>
<evidence type="ECO:0000259" key="9">
    <source>
        <dbReference type="SMART" id="SM01036"/>
    </source>
</evidence>
<accession>A0AAY4APW6</accession>
<evidence type="ECO:0000313" key="11">
    <source>
        <dbReference type="Proteomes" id="UP000694580"/>
    </source>
</evidence>
<gene>
    <name evidence="10" type="primary">HEATR1</name>
</gene>
<keyword evidence="6 7" id="KW-0687">Ribonucleoprotein</keyword>
<feature type="domain" description="BP28 C-terminal" evidence="9">
    <location>
        <begin position="1661"/>
        <end position="1814"/>
    </location>
</feature>
<dbReference type="InterPro" id="IPR011989">
    <property type="entry name" value="ARM-like"/>
</dbReference>
<dbReference type="GeneTree" id="ENSGT00390000015845"/>
<dbReference type="InterPro" id="IPR040191">
    <property type="entry name" value="UTP10"/>
</dbReference>
<keyword evidence="3 7" id="KW-0690">Ribosome biogenesis</keyword>
<dbReference type="GO" id="GO:0000462">
    <property type="term" value="P:maturation of SSU-rRNA from tricistronic rRNA transcript (SSU-rRNA, 5.8S rRNA, LSU-rRNA)"/>
    <property type="evidence" value="ECO:0007669"/>
    <property type="project" value="TreeGrafter"/>
</dbReference>
<dbReference type="Proteomes" id="UP000694580">
    <property type="component" value="Chromosome 1"/>
</dbReference>
<evidence type="ECO:0000256" key="7">
    <source>
        <dbReference type="RuleBase" id="RU367065"/>
    </source>
</evidence>
<dbReference type="Gene3D" id="1.25.10.10">
    <property type="entry name" value="Leucine-rich Repeat Variant"/>
    <property type="match status" value="1"/>
</dbReference>